<name>A0ABQ9IMH5_9NEOP</name>
<dbReference type="InterPro" id="IPR055141">
    <property type="entry name" value="TADA2A_B-like_dom"/>
</dbReference>
<gene>
    <name evidence="2" type="ORF">PR048_003047</name>
</gene>
<evidence type="ECO:0000313" key="2">
    <source>
        <dbReference type="EMBL" id="KAJ8897697.1"/>
    </source>
</evidence>
<sequence>MHKFGWQGIVMVGLWVTDPLTTDLSLIFLNIIFSEAKDQYIVRYLDGSIGRLTWAAAISLRPKLCDDAAPDMGPLSPAAASHLPPLDATPEEAMQLGYMPQRDDFEREYDNLAESLVSPLFINNLEDDELDIGK</sequence>
<organism evidence="2 3">
    <name type="scientific">Dryococelus australis</name>
    <dbReference type="NCBI Taxonomy" id="614101"/>
    <lineage>
        <taxon>Eukaryota</taxon>
        <taxon>Metazoa</taxon>
        <taxon>Ecdysozoa</taxon>
        <taxon>Arthropoda</taxon>
        <taxon>Hexapoda</taxon>
        <taxon>Insecta</taxon>
        <taxon>Pterygota</taxon>
        <taxon>Neoptera</taxon>
        <taxon>Polyneoptera</taxon>
        <taxon>Phasmatodea</taxon>
        <taxon>Verophasmatodea</taxon>
        <taxon>Anareolatae</taxon>
        <taxon>Phasmatidae</taxon>
        <taxon>Eurycanthinae</taxon>
        <taxon>Dryococelus</taxon>
    </lineage>
</organism>
<reference evidence="2 3" key="1">
    <citation type="submission" date="2023-02" db="EMBL/GenBank/DDBJ databases">
        <title>LHISI_Scaffold_Assembly.</title>
        <authorList>
            <person name="Stuart O.P."/>
            <person name="Cleave R."/>
            <person name="Magrath M.J.L."/>
            <person name="Mikheyev A.S."/>
        </authorList>
    </citation>
    <scope>NUCLEOTIDE SEQUENCE [LARGE SCALE GENOMIC DNA]</scope>
    <source>
        <strain evidence="2">Daus_M_001</strain>
        <tissue evidence="2">Leg muscle</tissue>
    </source>
</reference>
<evidence type="ECO:0000259" key="1">
    <source>
        <dbReference type="Pfam" id="PF22941"/>
    </source>
</evidence>
<comment type="caution">
    <text evidence="2">The sequence shown here is derived from an EMBL/GenBank/DDBJ whole genome shotgun (WGS) entry which is preliminary data.</text>
</comment>
<proteinExistence type="predicted"/>
<feature type="domain" description="Transcriptional adapter 2-alpha/beta-like" evidence="1">
    <location>
        <begin position="96"/>
        <end position="131"/>
    </location>
</feature>
<accession>A0ABQ9IMH5</accession>
<keyword evidence="3" id="KW-1185">Reference proteome</keyword>
<dbReference type="Proteomes" id="UP001159363">
    <property type="component" value="Chromosome 1"/>
</dbReference>
<evidence type="ECO:0000313" key="3">
    <source>
        <dbReference type="Proteomes" id="UP001159363"/>
    </source>
</evidence>
<dbReference type="Pfam" id="PF22941">
    <property type="entry name" value="TADA2A-like_3rd"/>
    <property type="match status" value="1"/>
</dbReference>
<dbReference type="EMBL" id="JARBHB010000001">
    <property type="protein sequence ID" value="KAJ8897697.1"/>
    <property type="molecule type" value="Genomic_DNA"/>
</dbReference>
<protein>
    <recommendedName>
        <fullName evidence="1">Transcriptional adapter 2-alpha/beta-like domain-containing protein</fullName>
    </recommendedName>
</protein>